<dbReference type="OrthoDB" id="7977251at2759"/>
<evidence type="ECO:0000256" key="1">
    <source>
        <dbReference type="SAM" id="SignalP"/>
    </source>
</evidence>
<dbReference type="EnsemblMetazoa" id="SCAU016303-RA">
    <property type="protein sequence ID" value="SCAU016303-PA"/>
    <property type="gene ID" value="SCAU016303"/>
</dbReference>
<evidence type="ECO:0000313" key="2">
    <source>
        <dbReference type="EnsemblMetazoa" id="SCAU016303-PA"/>
    </source>
</evidence>
<keyword evidence="1" id="KW-0732">Signal</keyword>
<gene>
    <name evidence="2" type="primary">106082879</name>
</gene>
<dbReference type="Proteomes" id="UP000095300">
    <property type="component" value="Unassembled WGS sequence"/>
</dbReference>
<keyword evidence="3" id="KW-1185">Reference proteome</keyword>
<sequence>MRNLLFYGISAVLVLASTAIKNHPQVILKHGPLYDGIQLLIAEEKFHAQLIWNSTHRKIQKVSQEVELTLKDLQSYGQIMEEKLKQLNDLEQYQAFLECYIQYERQIARFNRDLIAKYLVCKKAVNSSLSQLRDEIKSELLYIKDAPLKVQDLKYICNVTDLKRANENDRLTAVRSTMCILSRMGSIKQRQLQATHICLEVLGRIVISDMNLNMEDADIIDGGMGGSYDDNVCLEFRNLKDEFELIYERIVSCVLEENM</sequence>
<evidence type="ECO:0000313" key="3">
    <source>
        <dbReference type="Proteomes" id="UP000095300"/>
    </source>
</evidence>
<dbReference type="KEGG" id="scac:106082879"/>
<proteinExistence type="predicted"/>
<dbReference type="AlphaFoldDB" id="A0A1I8QE73"/>
<feature type="signal peptide" evidence="1">
    <location>
        <begin position="1"/>
        <end position="19"/>
    </location>
</feature>
<organism evidence="2 3">
    <name type="scientific">Stomoxys calcitrans</name>
    <name type="common">Stable fly</name>
    <name type="synonym">Conops calcitrans</name>
    <dbReference type="NCBI Taxonomy" id="35570"/>
    <lineage>
        <taxon>Eukaryota</taxon>
        <taxon>Metazoa</taxon>
        <taxon>Ecdysozoa</taxon>
        <taxon>Arthropoda</taxon>
        <taxon>Hexapoda</taxon>
        <taxon>Insecta</taxon>
        <taxon>Pterygota</taxon>
        <taxon>Neoptera</taxon>
        <taxon>Endopterygota</taxon>
        <taxon>Diptera</taxon>
        <taxon>Brachycera</taxon>
        <taxon>Muscomorpha</taxon>
        <taxon>Muscoidea</taxon>
        <taxon>Muscidae</taxon>
        <taxon>Stomoxys</taxon>
    </lineage>
</organism>
<name>A0A1I8QE73_STOCA</name>
<accession>A0A1I8QE73</accession>
<dbReference type="VEuPathDB" id="VectorBase:SCAU016303"/>
<protein>
    <submittedName>
        <fullName evidence="2">Uncharacterized protein</fullName>
    </submittedName>
</protein>
<feature type="chain" id="PRO_5009328213" evidence="1">
    <location>
        <begin position="20"/>
        <end position="259"/>
    </location>
</feature>
<reference evidence="2" key="1">
    <citation type="submission" date="2020-05" db="UniProtKB">
        <authorList>
            <consortium name="EnsemblMetazoa"/>
        </authorList>
    </citation>
    <scope>IDENTIFICATION</scope>
    <source>
        <strain evidence="2">USDA</strain>
    </source>
</reference>